<keyword evidence="5" id="KW-0479">Metal-binding</keyword>
<dbReference type="InterPro" id="IPR006689">
    <property type="entry name" value="Small_GTPase_ARF/SAR"/>
</dbReference>
<dbReference type="Pfam" id="PF00025">
    <property type="entry name" value="Arf"/>
    <property type="match status" value="1"/>
</dbReference>
<dbReference type="Gene3D" id="3.40.50.300">
    <property type="entry name" value="P-loop containing nucleotide triphosphate hydrolases"/>
    <property type="match status" value="1"/>
</dbReference>
<dbReference type="CDD" id="cd00878">
    <property type="entry name" value="Arf_Arl"/>
    <property type="match status" value="1"/>
</dbReference>
<evidence type="ECO:0000256" key="5">
    <source>
        <dbReference type="PIRSR" id="PIRSR606689-2"/>
    </source>
</evidence>
<gene>
    <name evidence="8" type="primary">LOC106167499</name>
</gene>
<keyword evidence="3 4" id="KW-0342">GTP-binding</keyword>
<keyword evidence="7" id="KW-1185">Reference proteome</keyword>
<evidence type="ECO:0000256" key="2">
    <source>
        <dbReference type="ARBA" id="ARBA00022741"/>
    </source>
</evidence>
<dbReference type="GO" id="GO:0003924">
    <property type="term" value="F:GTPase activity"/>
    <property type="evidence" value="ECO:0007669"/>
    <property type="project" value="InterPro"/>
</dbReference>
<dbReference type="GO" id="GO:0005525">
    <property type="term" value="F:GTP binding"/>
    <property type="evidence" value="ECO:0007669"/>
    <property type="project" value="UniProtKB-KW"/>
</dbReference>
<feature type="binding site" evidence="4">
    <location>
        <position position="55"/>
    </location>
    <ligand>
        <name>GTP</name>
        <dbReference type="ChEBI" id="CHEBI:37565"/>
    </ligand>
</feature>
<evidence type="ECO:0000313" key="8">
    <source>
        <dbReference type="RefSeq" id="XP_013401744.1"/>
    </source>
</evidence>
<dbReference type="NCBIfam" id="TIGR00231">
    <property type="entry name" value="small_GTP"/>
    <property type="match status" value="1"/>
</dbReference>
<dbReference type="STRING" id="7574.A0A1S3IW15"/>
<dbReference type="PROSITE" id="PS51417">
    <property type="entry name" value="ARF"/>
    <property type="match status" value="1"/>
</dbReference>
<dbReference type="InterPro" id="IPR027417">
    <property type="entry name" value="P-loop_NTPase"/>
</dbReference>
<dbReference type="PANTHER" id="PTHR11711">
    <property type="entry name" value="ADP RIBOSYLATION FACTOR-RELATED"/>
    <property type="match status" value="1"/>
</dbReference>
<evidence type="ECO:0000256" key="6">
    <source>
        <dbReference type="RuleBase" id="RU003925"/>
    </source>
</evidence>
<dbReference type="SMART" id="SM00178">
    <property type="entry name" value="SAR"/>
    <property type="match status" value="1"/>
</dbReference>
<feature type="binding site" evidence="4">
    <location>
        <begin position="7"/>
        <end position="14"/>
    </location>
    <ligand>
        <name>GTP</name>
        <dbReference type="ChEBI" id="CHEBI:37565"/>
    </ligand>
</feature>
<organism evidence="7 8">
    <name type="scientific">Lingula anatina</name>
    <name type="common">Brachiopod</name>
    <name type="synonym">Lingula unguis</name>
    <dbReference type="NCBI Taxonomy" id="7574"/>
    <lineage>
        <taxon>Eukaryota</taxon>
        <taxon>Metazoa</taxon>
        <taxon>Spiralia</taxon>
        <taxon>Lophotrochozoa</taxon>
        <taxon>Brachiopoda</taxon>
        <taxon>Linguliformea</taxon>
        <taxon>Lingulata</taxon>
        <taxon>Lingulida</taxon>
        <taxon>Linguloidea</taxon>
        <taxon>Lingulidae</taxon>
        <taxon>Lingula</taxon>
    </lineage>
</organism>
<sequence>MKLILVGLDGAGKTAILYTLKWNFPLTTGLTSTLGYNVEEVSFNGIAFEMWDLGGEHQTRAIWRQYFKDTQGIIFVVDSSCRERFSEAKEEIERLMKYEALQALPLCTMAHKQDLPGALSPEEVTQLLSLTDIRDRKWTAIPSSVTASGSTGLQEALQWFSALS</sequence>
<feature type="binding site" evidence="5">
    <location>
        <position position="14"/>
    </location>
    <ligand>
        <name>Mg(2+)</name>
        <dbReference type="ChEBI" id="CHEBI:18420"/>
    </ligand>
</feature>
<accession>A0A1S3IW15</accession>
<evidence type="ECO:0000256" key="4">
    <source>
        <dbReference type="PIRSR" id="PIRSR606689-1"/>
    </source>
</evidence>
<dbReference type="Proteomes" id="UP000085678">
    <property type="component" value="Unplaced"/>
</dbReference>
<dbReference type="OrthoDB" id="2011769at2759"/>
<dbReference type="SUPFAM" id="SSF52540">
    <property type="entry name" value="P-loop containing nucleoside triphosphate hydrolases"/>
    <property type="match status" value="1"/>
</dbReference>
<dbReference type="InParanoid" id="A0A1S3IW15"/>
<dbReference type="InterPro" id="IPR005225">
    <property type="entry name" value="Small_GTP-bd"/>
</dbReference>
<keyword evidence="2 4" id="KW-0547">Nucleotide-binding</keyword>
<dbReference type="GeneID" id="106167499"/>
<evidence type="ECO:0000313" key="7">
    <source>
        <dbReference type="Proteomes" id="UP000085678"/>
    </source>
</evidence>
<dbReference type="AlphaFoldDB" id="A0A1S3IW15"/>
<dbReference type="GO" id="GO:0030010">
    <property type="term" value="P:establishment of cell polarity"/>
    <property type="evidence" value="ECO:0007669"/>
    <property type="project" value="UniProtKB-ARBA"/>
</dbReference>
<keyword evidence="5" id="KW-0460">Magnesium</keyword>
<evidence type="ECO:0000256" key="1">
    <source>
        <dbReference type="ARBA" id="ARBA00010290"/>
    </source>
</evidence>
<dbReference type="InterPro" id="IPR024156">
    <property type="entry name" value="Small_GTPase_ARF"/>
</dbReference>
<proteinExistence type="inferred from homology"/>
<evidence type="ECO:0000256" key="3">
    <source>
        <dbReference type="ARBA" id="ARBA00023134"/>
    </source>
</evidence>
<reference evidence="8" key="1">
    <citation type="submission" date="2025-08" db="UniProtKB">
        <authorList>
            <consortium name="RefSeq"/>
        </authorList>
    </citation>
    <scope>IDENTIFICATION</scope>
    <source>
        <tissue evidence="8">Gonads</tissue>
    </source>
</reference>
<dbReference type="KEGG" id="lak:106167499"/>
<dbReference type="FunFam" id="3.40.50.300:FF:000412">
    <property type="entry name" value="ADP-ribosylation factor 1"/>
    <property type="match status" value="1"/>
</dbReference>
<protein>
    <submittedName>
        <fullName evidence="8">ADP-ribosylation factor</fullName>
    </submittedName>
</protein>
<dbReference type="RefSeq" id="XP_013401744.1">
    <property type="nucleotide sequence ID" value="XM_013546290.1"/>
</dbReference>
<name>A0A1S3IW15_LINAN</name>
<dbReference type="SMART" id="SM00177">
    <property type="entry name" value="ARF"/>
    <property type="match status" value="1"/>
</dbReference>
<comment type="similarity">
    <text evidence="1 6">Belongs to the small GTPase superfamily. Arf family.</text>
</comment>
<feature type="binding site" evidence="5">
    <location>
        <position position="33"/>
    </location>
    <ligand>
        <name>Mg(2+)</name>
        <dbReference type="ChEBI" id="CHEBI:18420"/>
    </ligand>
</feature>
<dbReference type="PRINTS" id="PR00328">
    <property type="entry name" value="SAR1GTPBP"/>
</dbReference>
<dbReference type="GO" id="GO:0046872">
    <property type="term" value="F:metal ion binding"/>
    <property type="evidence" value="ECO:0007669"/>
    <property type="project" value="UniProtKB-KW"/>
</dbReference>